<evidence type="ECO:0000256" key="1">
    <source>
        <dbReference type="SAM" id="MobiDB-lite"/>
    </source>
</evidence>
<dbReference type="AlphaFoldDB" id="A0A9W6YEJ5"/>
<dbReference type="Gene3D" id="3.10.10.10">
    <property type="entry name" value="HIV Type 1 Reverse Transcriptase, subunit A, domain 1"/>
    <property type="match status" value="1"/>
</dbReference>
<evidence type="ECO:0000313" key="2">
    <source>
        <dbReference type="EMBL" id="GMF60584.1"/>
    </source>
</evidence>
<dbReference type="EMBL" id="BSXT01005485">
    <property type="protein sequence ID" value="GMF60584.1"/>
    <property type="molecule type" value="Genomic_DNA"/>
</dbReference>
<comment type="caution">
    <text evidence="2">The sequence shown here is derived from an EMBL/GenBank/DDBJ whole genome shotgun (WGS) entry which is preliminary data.</text>
</comment>
<feature type="region of interest" description="Disordered" evidence="1">
    <location>
        <begin position="31"/>
        <end position="51"/>
    </location>
</feature>
<proteinExistence type="predicted"/>
<feature type="compositionally biased region" description="Basic and acidic residues" evidence="1">
    <location>
        <begin position="33"/>
        <end position="49"/>
    </location>
</feature>
<dbReference type="OrthoDB" id="1719899at2759"/>
<gene>
    <name evidence="2" type="ORF">Pfra01_002627500</name>
</gene>
<protein>
    <submittedName>
        <fullName evidence="2">Unnamed protein product</fullName>
    </submittedName>
</protein>
<dbReference type="SUPFAM" id="SSF56672">
    <property type="entry name" value="DNA/RNA polymerases"/>
    <property type="match status" value="1"/>
</dbReference>
<sequence length="149" mass="17211">MLYSGLKGGHDFMSVELQALEQVQSEFNAMGAKTREKTERQATTDRDSFTNKPAFPLIQKFEPIFRTTLPKGRPVHGEQEKELVPGHGAIFRQQWRLSPEQTKTFNEWLKEMLEAGLIRPSISSHGAPTFCIRIPVRWRIVHDYRAMNQ</sequence>
<dbReference type="InterPro" id="IPR043502">
    <property type="entry name" value="DNA/RNA_pol_sf"/>
</dbReference>
<evidence type="ECO:0000313" key="3">
    <source>
        <dbReference type="Proteomes" id="UP001165121"/>
    </source>
</evidence>
<organism evidence="2 3">
    <name type="scientific">Phytophthora fragariaefolia</name>
    <dbReference type="NCBI Taxonomy" id="1490495"/>
    <lineage>
        <taxon>Eukaryota</taxon>
        <taxon>Sar</taxon>
        <taxon>Stramenopiles</taxon>
        <taxon>Oomycota</taxon>
        <taxon>Peronosporomycetes</taxon>
        <taxon>Peronosporales</taxon>
        <taxon>Peronosporaceae</taxon>
        <taxon>Phytophthora</taxon>
    </lineage>
</organism>
<name>A0A9W6YEJ5_9STRA</name>
<keyword evidence="3" id="KW-1185">Reference proteome</keyword>
<accession>A0A9W6YEJ5</accession>
<reference evidence="2" key="1">
    <citation type="submission" date="2023-04" db="EMBL/GenBank/DDBJ databases">
        <title>Phytophthora fragariaefolia NBRC 109709.</title>
        <authorList>
            <person name="Ichikawa N."/>
            <person name="Sato H."/>
            <person name="Tonouchi N."/>
        </authorList>
    </citation>
    <scope>NUCLEOTIDE SEQUENCE</scope>
    <source>
        <strain evidence="2">NBRC 109709</strain>
    </source>
</reference>
<dbReference type="Proteomes" id="UP001165121">
    <property type="component" value="Unassembled WGS sequence"/>
</dbReference>